<evidence type="ECO:0000313" key="2">
    <source>
        <dbReference type="Proteomes" id="UP001204953"/>
    </source>
</evidence>
<keyword evidence="2" id="KW-1185">Reference proteome</keyword>
<organism evidence="1 2">
    <name type="scientific">Limnofasciculus baicalensis BBK-W-15</name>
    <dbReference type="NCBI Taxonomy" id="2699891"/>
    <lineage>
        <taxon>Bacteria</taxon>
        <taxon>Bacillati</taxon>
        <taxon>Cyanobacteriota</taxon>
        <taxon>Cyanophyceae</taxon>
        <taxon>Coleofasciculales</taxon>
        <taxon>Coleofasciculaceae</taxon>
        <taxon>Limnofasciculus</taxon>
        <taxon>Limnofasciculus baicalensis</taxon>
    </lineage>
</organism>
<reference evidence="1" key="1">
    <citation type="submission" date="2022-06" db="EMBL/GenBank/DDBJ databases">
        <title>New cyanobacteria of genus Symplocastrum in benthos of Lake Baikal.</title>
        <authorList>
            <person name="Sorokovikova E."/>
            <person name="Tikhonova I."/>
            <person name="Krasnopeev A."/>
            <person name="Evseev P."/>
            <person name="Gladkikh A."/>
            <person name="Belykh O."/>
        </authorList>
    </citation>
    <scope>NUCLEOTIDE SEQUENCE</scope>
    <source>
        <strain evidence="1">BBK-W-15</strain>
    </source>
</reference>
<proteinExistence type="predicted"/>
<dbReference type="AlphaFoldDB" id="A0AAE3GUZ4"/>
<protein>
    <recommendedName>
        <fullName evidence="3">Flagellar assembly protein H</fullName>
    </recommendedName>
</protein>
<comment type="caution">
    <text evidence="1">The sequence shown here is derived from an EMBL/GenBank/DDBJ whole genome shotgun (WGS) entry which is preliminary data.</text>
</comment>
<name>A0AAE3GUZ4_9CYAN</name>
<dbReference type="Proteomes" id="UP001204953">
    <property type="component" value="Unassembled WGS sequence"/>
</dbReference>
<gene>
    <name evidence="1" type="ORF">NJ959_22205</name>
</gene>
<sequence length="165" mass="18319">MALAPLFQQKLEEAIQQGIQQGVQQGIQQGVQQGRQEGVQQGRQEGAQQGVQQGKRLIVENLLRVRFGEFSDRILPLVEPLSGLPSEDLTLLLLQFSQLSGDELGVEEVPRLVVEAFLKLRFGESDDDFARMVESLLALSSDELASLLLQLSQVSRDDFLARFGE</sequence>
<dbReference type="EMBL" id="JAMZMM010000286">
    <property type="protein sequence ID" value="MCP2731141.1"/>
    <property type="molecule type" value="Genomic_DNA"/>
</dbReference>
<evidence type="ECO:0000313" key="1">
    <source>
        <dbReference type="EMBL" id="MCP2731141.1"/>
    </source>
</evidence>
<evidence type="ECO:0008006" key="3">
    <source>
        <dbReference type="Google" id="ProtNLM"/>
    </source>
</evidence>
<accession>A0AAE3GUZ4</accession>